<protein>
    <submittedName>
        <fullName evidence="1">GlcNAc-PI de-N-acetylase</fullName>
    </submittedName>
</protein>
<dbReference type="OrthoDB" id="9790023at2"/>
<evidence type="ECO:0000313" key="1">
    <source>
        <dbReference type="EMBL" id="RKR84743.1"/>
    </source>
</evidence>
<dbReference type="InterPro" id="IPR003737">
    <property type="entry name" value="GlcNAc_PI_deacetylase-related"/>
</dbReference>
<reference evidence="1 2" key="1">
    <citation type="submission" date="2018-10" db="EMBL/GenBank/DDBJ databases">
        <title>Genomic Encyclopedia of Archaeal and Bacterial Type Strains, Phase II (KMG-II): from individual species to whole genera.</title>
        <authorList>
            <person name="Goeker M."/>
        </authorList>
    </citation>
    <scope>NUCLEOTIDE SEQUENCE [LARGE SCALE GENOMIC DNA]</scope>
    <source>
        <strain evidence="1 2">DSM 18602</strain>
    </source>
</reference>
<dbReference type="SUPFAM" id="SSF102588">
    <property type="entry name" value="LmbE-like"/>
    <property type="match status" value="1"/>
</dbReference>
<dbReference type="Proteomes" id="UP000268007">
    <property type="component" value="Unassembled WGS sequence"/>
</dbReference>
<proteinExistence type="predicted"/>
<organism evidence="1 2">
    <name type="scientific">Mucilaginibacter gracilis</name>
    <dbReference type="NCBI Taxonomy" id="423350"/>
    <lineage>
        <taxon>Bacteria</taxon>
        <taxon>Pseudomonadati</taxon>
        <taxon>Bacteroidota</taxon>
        <taxon>Sphingobacteriia</taxon>
        <taxon>Sphingobacteriales</taxon>
        <taxon>Sphingobacteriaceae</taxon>
        <taxon>Mucilaginibacter</taxon>
    </lineage>
</organism>
<name>A0A495J7M4_9SPHI</name>
<dbReference type="InterPro" id="IPR024078">
    <property type="entry name" value="LmbE-like_dom_sf"/>
</dbReference>
<evidence type="ECO:0000313" key="2">
    <source>
        <dbReference type="Proteomes" id="UP000268007"/>
    </source>
</evidence>
<dbReference type="Pfam" id="PF02585">
    <property type="entry name" value="PIG-L"/>
    <property type="match status" value="1"/>
</dbReference>
<accession>A0A495J7M4</accession>
<comment type="caution">
    <text evidence="1">The sequence shown here is derived from an EMBL/GenBank/DDBJ whole genome shotgun (WGS) entry which is preliminary data.</text>
</comment>
<dbReference type="EMBL" id="RBKU01000001">
    <property type="protein sequence ID" value="RKR84743.1"/>
    <property type="molecule type" value="Genomic_DNA"/>
</dbReference>
<dbReference type="AlphaFoldDB" id="A0A495J7M4"/>
<gene>
    <name evidence="1" type="ORF">BDD43_4994</name>
</gene>
<dbReference type="RefSeq" id="WP_121200578.1">
    <property type="nucleotide sequence ID" value="NZ_RBKU01000001.1"/>
</dbReference>
<sequence>MELQKLKNVAIIVAHPDDETLWAGGTMMSNPSWKCYVVCLCRKSDQDRAPRFFKALTVLGATGIMGDLNDGPEQIPLKDNDVQEMIKRLIPDLMYDLVITHNPDGEYTRHLRHEEISRAVINLWAKGLIAAKQLWTFAYEDGHKSHYPKPQVNADFYHILEQRVYDLKYNIITLTYGFEKSSWEAKTTPQNEAFWYFPNPVKAMQWVAKGGAAS</sequence>
<keyword evidence="2" id="KW-1185">Reference proteome</keyword>
<dbReference type="Gene3D" id="3.40.50.10320">
    <property type="entry name" value="LmbE-like"/>
    <property type="match status" value="1"/>
</dbReference>